<name>A0A8J8B0B5_9FIRM</name>
<feature type="transmembrane region" description="Helical" evidence="1">
    <location>
        <begin position="66"/>
        <end position="87"/>
    </location>
</feature>
<dbReference type="Proteomes" id="UP000675664">
    <property type="component" value="Unassembled WGS sequence"/>
</dbReference>
<sequence length="121" mass="13559">MERTIKNIKGFVFALISFFLLTLVASVLVKFTPIPETWSIYYVMFALCLSCMFLGIYSGSFIKKKGFLYGALYSVIFILIISAIYMMAFSSEIKIGLGLLKYILCLLFGSIGGMIGVNMRL</sequence>
<gene>
    <name evidence="2" type="ORF">KCX82_02115</name>
</gene>
<reference evidence="2" key="1">
    <citation type="submission" date="2021-04" db="EMBL/GenBank/DDBJ databases">
        <title>Sinoanaerobacter chloroacetimidivorans sp. nov., an obligate anaerobic bacterium isolated from anaerobic sludge.</title>
        <authorList>
            <person name="Bao Y."/>
        </authorList>
    </citation>
    <scope>NUCLEOTIDE SEQUENCE</scope>
    <source>
        <strain evidence="2">BAD-6</strain>
    </source>
</reference>
<comment type="caution">
    <text evidence="2">The sequence shown here is derived from an EMBL/GenBank/DDBJ whole genome shotgun (WGS) entry which is preliminary data.</text>
</comment>
<reference evidence="2" key="2">
    <citation type="submission" date="2021-04" db="EMBL/GenBank/DDBJ databases">
        <authorList>
            <person name="Liu J."/>
        </authorList>
    </citation>
    <scope>NUCLEOTIDE SEQUENCE</scope>
    <source>
        <strain evidence="2">BAD-6</strain>
    </source>
</reference>
<evidence type="ECO:0000313" key="2">
    <source>
        <dbReference type="EMBL" id="MBR0596662.1"/>
    </source>
</evidence>
<proteinExistence type="predicted"/>
<feature type="transmembrane region" description="Helical" evidence="1">
    <location>
        <begin position="38"/>
        <end position="59"/>
    </location>
</feature>
<dbReference type="EMBL" id="JAGSND010000001">
    <property type="protein sequence ID" value="MBR0596662.1"/>
    <property type="molecule type" value="Genomic_DNA"/>
</dbReference>
<evidence type="ECO:0000313" key="3">
    <source>
        <dbReference type="Proteomes" id="UP000675664"/>
    </source>
</evidence>
<protein>
    <submittedName>
        <fullName evidence="2">TIGR04086 family membrane protein</fullName>
    </submittedName>
</protein>
<dbReference type="InterPro" id="IPR023804">
    <property type="entry name" value="DUF3792_TM"/>
</dbReference>
<keyword evidence="1" id="KW-1133">Transmembrane helix</keyword>
<accession>A0A8J8B0B5</accession>
<dbReference type="Pfam" id="PF12670">
    <property type="entry name" value="DUF3792"/>
    <property type="match status" value="1"/>
</dbReference>
<feature type="transmembrane region" description="Helical" evidence="1">
    <location>
        <begin position="12"/>
        <end position="32"/>
    </location>
</feature>
<keyword evidence="3" id="KW-1185">Reference proteome</keyword>
<keyword evidence="1" id="KW-0812">Transmembrane</keyword>
<dbReference type="NCBIfam" id="TIGR04086">
    <property type="entry name" value="TIGR04086_membr"/>
    <property type="match status" value="1"/>
</dbReference>
<organism evidence="2 3">
    <name type="scientific">Sinanaerobacter chloroacetimidivorans</name>
    <dbReference type="NCBI Taxonomy" id="2818044"/>
    <lineage>
        <taxon>Bacteria</taxon>
        <taxon>Bacillati</taxon>
        <taxon>Bacillota</taxon>
        <taxon>Clostridia</taxon>
        <taxon>Peptostreptococcales</taxon>
        <taxon>Anaerovoracaceae</taxon>
        <taxon>Sinanaerobacter</taxon>
    </lineage>
</organism>
<dbReference type="AlphaFoldDB" id="A0A8J8B0B5"/>
<feature type="transmembrane region" description="Helical" evidence="1">
    <location>
        <begin position="99"/>
        <end position="117"/>
    </location>
</feature>
<keyword evidence="1" id="KW-0472">Membrane</keyword>
<dbReference type="RefSeq" id="WP_227016783.1">
    <property type="nucleotide sequence ID" value="NZ_JAGSND010000001.1"/>
</dbReference>
<evidence type="ECO:0000256" key="1">
    <source>
        <dbReference type="SAM" id="Phobius"/>
    </source>
</evidence>